<evidence type="ECO:0000313" key="2">
    <source>
        <dbReference type="EMBL" id="SDJ92354.1"/>
    </source>
</evidence>
<sequence>MLNEIALLLPCTVKANYMAGNICLVQKKKSSVKTAYLSRPSSPAYSLGSKIHFRHVANPFHSSTSIPYFIIFIVLHSRYRPNKKKLYFCKAIMKVMLSDQNAALSSQQMPPHLPENQPDRYTADNPDARMLLP</sequence>
<feature type="region of interest" description="Disordered" evidence="1">
    <location>
        <begin position="103"/>
        <end position="127"/>
    </location>
</feature>
<name>A0A1G8XQ88_ANEMI</name>
<dbReference type="Proteomes" id="UP000182836">
    <property type="component" value="Unassembled WGS sequence"/>
</dbReference>
<organism evidence="2 3">
    <name type="scientific">Aneurinibacillus migulanus</name>
    <name type="common">Bacillus migulanus</name>
    <dbReference type="NCBI Taxonomy" id="47500"/>
    <lineage>
        <taxon>Bacteria</taxon>
        <taxon>Bacillati</taxon>
        <taxon>Bacillota</taxon>
        <taxon>Bacilli</taxon>
        <taxon>Bacillales</taxon>
        <taxon>Paenibacillaceae</taxon>
        <taxon>Aneurinibacillus group</taxon>
        <taxon>Aneurinibacillus</taxon>
    </lineage>
</organism>
<protein>
    <submittedName>
        <fullName evidence="2">Uncharacterized protein</fullName>
    </submittedName>
</protein>
<evidence type="ECO:0000313" key="3">
    <source>
        <dbReference type="Proteomes" id="UP000182836"/>
    </source>
</evidence>
<proteinExistence type="predicted"/>
<reference evidence="2 3" key="1">
    <citation type="submission" date="2016-10" db="EMBL/GenBank/DDBJ databases">
        <authorList>
            <person name="de Groot N.N."/>
        </authorList>
    </citation>
    <scope>NUCLEOTIDE SEQUENCE [LARGE SCALE GENOMIC DNA]</scope>
    <source>
        <strain evidence="2 3">DSM 2895</strain>
    </source>
</reference>
<evidence type="ECO:0000256" key="1">
    <source>
        <dbReference type="SAM" id="MobiDB-lite"/>
    </source>
</evidence>
<gene>
    <name evidence="2" type="ORF">SAMN04487909_13266</name>
</gene>
<accession>A0A1G8XQ88</accession>
<dbReference type="AlphaFoldDB" id="A0A1G8XQ88"/>
<dbReference type="EMBL" id="FNED01000032">
    <property type="protein sequence ID" value="SDJ92354.1"/>
    <property type="molecule type" value="Genomic_DNA"/>
</dbReference>